<protein>
    <submittedName>
        <fullName evidence="2">Uncharacterized protein</fullName>
    </submittedName>
</protein>
<reference evidence="2 3" key="1">
    <citation type="journal article" date="2011" name="J. Bacteriol.">
        <title>Draft genome sequence of the polycyclic aromatic hydrocarbon-degrading, genetically engineered bioluminescent bioreporter Pseudomonas fluorescens HK44.</title>
        <authorList>
            <person name="Chauhan A."/>
            <person name="Layton A.C."/>
            <person name="Williams D.E."/>
            <person name="Smartt A.E."/>
            <person name="Ripp S."/>
            <person name="Karpinets T.V."/>
            <person name="Brown S.D."/>
            <person name="Sayler G.S."/>
        </authorList>
    </citation>
    <scope>NUCLEOTIDE SEQUENCE [LARGE SCALE GENOMIC DNA]</scope>
    <source>
        <strain evidence="2 3">HK44</strain>
    </source>
</reference>
<dbReference type="Proteomes" id="UP000022611">
    <property type="component" value="Unassembled WGS sequence"/>
</dbReference>
<feature type="transmembrane region" description="Helical" evidence="1">
    <location>
        <begin position="34"/>
        <end position="53"/>
    </location>
</feature>
<accession>A0A010T055</accession>
<keyword evidence="1" id="KW-0812">Transmembrane</keyword>
<evidence type="ECO:0000313" key="3">
    <source>
        <dbReference type="Proteomes" id="UP000022611"/>
    </source>
</evidence>
<gene>
    <name evidence="2" type="ORF">HK44_020755</name>
</gene>
<organism evidence="2 3">
    <name type="scientific">Pseudomonas fluorescens HK44</name>
    <dbReference type="NCBI Taxonomy" id="1042209"/>
    <lineage>
        <taxon>Bacteria</taxon>
        <taxon>Pseudomonadati</taxon>
        <taxon>Pseudomonadota</taxon>
        <taxon>Gammaproteobacteria</taxon>
        <taxon>Pseudomonadales</taxon>
        <taxon>Pseudomonadaceae</taxon>
        <taxon>Pseudomonas</taxon>
    </lineage>
</organism>
<dbReference type="HOGENOM" id="CLU_2882508_0_0_6"/>
<dbReference type="EMBL" id="AFOY02000004">
    <property type="protein sequence ID" value="EXF96293.1"/>
    <property type="molecule type" value="Genomic_DNA"/>
</dbReference>
<keyword evidence="1" id="KW-1133">Transmembrane helix</keyword>
<dbReference type="AlphaFoldDB" id="A0A010T055"/>
<comment type="caution">
    <text evidence="2">The sequence shown here is derived from an EMBL/GenBank/DDBJ whole genome shotgun (WGS) entry which is preliminary data.</text>
</comment>
<name>A0A010T055_PSEFL</name>
<keyword evidence="1" id="KW-0472">Membrane</keyword>
<evidence type="ECO:0000256" key="1">
    <source>
        <dbReference type="SAM" id="Phobius"/>
    </source>
</evidence>
<sequence length="63" mass="6441">MDCYLVSCMLAALLFYPGGRLGGGLVLLLLGDSLVPAVLPLGIGQGLAVVIGAEQRAARQSNQ</sequence>
<evidence type="ECO:0000313" key="2">
    <source>
        <dbReference type="EMBL" id="EXF96293.1"/>
    </source>
</evidence>
<proteinExistence type="predicted"/>